<organism evidence="1 2">
    <name type="scientific">Photobacterium sanguinicancri</name>
    <dbReference type="NCBI Taxonomy" id="875932"/>
    <lineage>
        <taxon>Bacteria</taxon>
        <taxon>Pseudomonadati</taxon>
        <taxon>Pseudomonadota</taxon>
        <taxon>Gammaproteobacteria</taxon>
        <taxon>Vibrionales</taxon>
        <taxon>Vibrionaceae</taxon>
        <taxon>Photobacterium</taxon>
    </lineage>
</organism>
<accession>A0ABX4FZM7</accession>
<dbReference type="EMBL" id="NOIF01000040">
    <property type="protein sequence ID" value="OZS44339.1"/>
    <property type="molecule type" value="Genomic_DNA"/>
</dbReference>
<dbReference type="PROSITE" id="PS51257">
    <property type="entry name" value="PROKAR_LIPOPROTEIN"/>
    <property type="match status" value="1"/>
</dbReference>
<sequence length="89" mass="9439">MKNFRTLSICTLTVFLAACNGSSDNDGDDTPPNPTAGEISISSVEEFNQEILTQGVIGADQTVTVTLPINNNTLAIDKDLTVKGNLIIK</sequence>
<dbReference type="Proteomes" id="UP000215999">
    <property type="component" value="Unassembled WGS sequence"/>
</dbReference>
<evidence type="ECO:0000313" key="2">
    <source>
        <dbReference type="Proteomes" id="UP000215999"/>
    </source>
</evidence>
<evidence type="ECO:0000313" key="1">
    <source>
        <dbReference type="EMBL" id="OZS44339.1"/>
    </source>
</evidence>
<proteinExistence type="predicted"/>
<reference evidence="1 2" key="1">
    <citation type="journal article" date="2016" name="Antonie Van Leeuwenhoek">
        <title>Photobacterium sanguinicancri sp. nov. isolated from marine animals.</title>
        <authorList>
            <person name="Gomez-Gil B."/>
            <person name="Roque A."/>
            <person name="Rotllant G."/>
            <person name="Romalde J.L."/>
            <person name="Doce A."/>
            <person name="Eggermont M."/>
            <person name="Defoirdt T."/>
        </authorList>
    </citation>
    <scope>NUCLEOTIDE SEQUENCE [LARGE SCALE GENOMIC DNA]</scope>
    <source>
        <strain evidence="1 2">CAIM 1827</strain>
    </source>
</reference>
<dbReference type="RefSeq" id="WP_094956805.1">
    <property type="nucleotide sequence ID" value="NZ_NOIF01000040.1"/>
</dbReference>
<keyword evidence="2" id="KW-1185">Reference proteome</keyword>
<protein>
    <submittedName>
        <fullName evidence="1">Uncharacterized protein</fullName>
    </submittedName>
</protein>
<comment type="caution">
    <text evidence="1">The sequence shown here is derived from an EMBL/GenBank/DDBJ whole genome shotgun (WGS) entry which is preliminary data.</text>
</comment>
<name>A0ABX4FZM7_9GAMM</name>
<gene>
    <name evidence="1" type="ORF">ASV53_08650</name>
</gene>